<dbReference type="Proteomes" id="UP000268093">
    <property type="component" value="Unassembled WGS sequence"/>
</dbReference>
<dbReference type="InterPro" id="IPR006016">
    <property type="entry name" value="UspA"/>
</dbReference>
<evidence type="ECO:0000313" key="1">
    <source>
        <dbReference type="EMBL" id="RUP49276.1"/>
    </source>
</evidence>
<dbReference type="PANTHER" id="PTHR31964">
    <property type="entry name" value="ADENINE NUCLEOTIDE ALPHA HYDROLASES-LIKE SUPERFAMILY PROTEIN"/>
    <property type="match status" value="1"/>
</dbReference>
<proteinExistence type="predicted"/>
<dbReference type="CDD" id="cd23659">
    <property type="entry name" value="USP_At3g01520-like"/>
    <property type="match status" value="1"/>
</dbReference>
<dbReference type="PRINTS" id="PR01438">
    <property type="entry name" value="UNVRSLSTRESS"/>
</dbReference>
<dbReference type="OrthoDB" id="843225at2759"/>
<dbReference type="InterPro" id="IPR006015">
    <property type="entry name" value="Universal_stress_UspA"/>
</dbReference>
<reference evidence="1 2" key="1">
    <citation type="journal article" date="2018" name="New Phytol.">
        <title>Phylogenomics of Endogonaceae and evolution of mycorrhizas within Mucoromycota.</title>
        <authorList>
            <person name="Chang Y."/>
            <person name="Desiro A."/>
            <person name="Na H."/>
            <person name="Sandor L."/>
            <person name="Lipzen A."/>
            <person name="Clum A."/>
            <person name="Barry K."/>
            <person name="Grigoriev I.V."/>
            <person name="Martin F.M."/>
            <person name="Stajich J.E."/>
            <person name="Smith M.E."/>
            <person name="Bonito G."/>
            <person name="Spatafora J.W."/>
        </authorList>
    </citation>
    <scope>NUCLEOTIDE SEQUENCE [LARGE SCALE GENOMIC DNA]</scope>
    <source>
        <strain evidence="1 2">GMNB39</strain>
    </source>
</reference>
<comment type="caution">
    <text evidence="1">The sequence shown here is derived from an EMBL/GenBank/DDBJ whole genome shotgun (WGS) entry which is preliminary data.</text>
</comment>
<dbReference type="AlphaFoldDB" id="A0A433DEN4"/>
<name>A0A433DEN4_9FUNG</name>
<evidence type="ECO:0000313" key="2">
    <source>
        <dbReference type="Proteomes" id="UP000268093"/>
    </source>
</evidence>
<dbReference type="SUPFAM" id="SSF52402">
    <property type="entry name" value="Adenine nucleotide alpha hydrolases-like"/>
    <property type="match status" value="1"/>
</dbReference>
<dbReference type="EMBL" id="RBNI01002451">
    <property type="protein sequence ID" value="RUP49276.1"/>
    <property type="molecule type" value="Genomic_DNA"/>
</dbReference>
<dbReference type="InterPro" id="IPR014729">
    <property type="entry name" value="Rossmann-like_a/b/a_fold"/>
</dbReference>
<keyword evidence="2" id="KW-1185">Reference proteome</keyword>
<dbReference type="PANTHER" id="PTHR31964:SF113">
    <property type="entry name" value="USPA DOMAIN-CONTAINING PROTEIN"/>
    <property type="match status" value="1"/>
</dbReference>
<accession>A0A433DEN4</accession>
<organism evidence="1 2">
    <name type="scientific">Jimgerdemannia flammicorona</name>
    <dbReference type="NCBI Taxonomy" id="994334"/>
    <lineage>
        <taxon>Eukaryota</taxon>
        <taxon>Fungi</taxon>
        <taxon>Fungi incertae sedis</taxon>
        <taxon>Mucoromycota</taxon>
        <taxon>Mucoromycotina</taxon>
        <taxon>Endogonomycetes</taxon>
        <taxon>Endogonales</taxon>
        <taxon>Endogonaceae</taxon>
        <taxon>Jimgerdemannia</taxon>
    </lineage>
</organism>
<dbReference type="Gene3D" id="3.40.50.620">
    <property type="entry name" value="HUPs"/>
    <property type="match status" value="1"/>
</dbReference>
<sequence>MTDTSYRVIVASDNSPVSRKAVHYAVDLCKKLAVPHELEVVFVVALNPLVNPVPFLGDLDRSANVGIENDAKKDLEELRGFLKQFDGVVNYKIVDIKDYTDVGPILETYAEKRAANLFVIGSRNNDGLKKLILGSTSEYCIHHVKCPVVVVKGDYNETKKTE</sequence>
<gene>
    <name evidence="1" type="ORF">BC936DRAFT_142899</name>
</gene>
<protein>
    <submittedName>
        <fullName evidence="1">Uncharacterized protein</fullName>
    </submittedName>
</protein>
<dbReference type="Pfam" id="PF00582">
    <property type="entry name" value="Usp"/>
    <property type="match status" value="1"/>
</dbReference>